<dbReference type="PRINTS" id="PR00111">
    <property type="entry name" value="ABHYDROLASE"/>
</dbReference>
<dbReference type="InterPro" id="IPR000639">
    <property type="entry name" value="Epox_hydrolase-like"/>
</dbReference>
<dbReference type="InterPro" id="IPR050228">
    <property type="entry name" value="Carboxylesterase_BioH"/>
</dbReference>
<dbReference type="Pfam" id="PF00561">
    <property type="entry name" value="Abhydrolase_1"/>
    <property type="match status" value="1"/>
</dbReference>
<dbReference type="PANTHER" id="PTHR43194">
    <property type="entry name" value="HYDROLASE ALPHA/BETA FOLD FAMILY"/>
    <property type="match status" value="1"/>
</dbReference>
<keyword evidence="2" id="KW-0378">Hydrolase</keyword>
<proteinExistence type="predicted"/>
<dbReference type="Gene3D" id="3.40.50.1820">
    <property type="entry name" value="alpha/beta hydrolase"/>
    <property type="match status" value="1"/>
</dbReference>
<dbReference type="PANTHER" id="PTHR43194:SF2">
    <property type="entry name" value="PEROXISOMAL MEMBRANE PROTEIN LPX1"/>
    <property type="match status" value="1"/>
</dbReference>
<dbReference type="EMBL" id="CADCTX010000615">
    <property type="protein sequence ID" value="CAA9333213.1"/>
    <property type="molecule type" value="Genomic_DNA"/>
</dbReference>
<reference evidence="2" key="1">
    <citation type="submission" date="2020-02" db="EMBL/GenBank/DDBJ databases">
        <authorList>
            <person name="Meier V. D."/>
        </authorList>
    </citation>
    <scope>NUCLEOTIDE SEQUENCE</scope>
    <source>
        <strain evidence="2">AVDCRST_MAG40</strain>
    </source>
</reference>
<organism evidence="2">
    <name type="scientific">uncultured Gemmatimonadaceae bacterium</name>
    <dbReference type="NCBI Taxonomy" id="246130"/>
    <lineage>
        <taxon>Bacteria</taxon>
        <taxon>Pseudomonadati</taxon>
        <taxon>Gemmatimonadota</taxon>
        <taxon>Gemmatimonadia</taxon>
        <taxon>Gemmatimonadales</taxon>
        <taxon>Gemmatimonadaceae</taxon>
        <taxon>environmental samples</taxon>
    </lineage>
</organism>
<evidence type="ECO:0000313" key="2">
    <source>
        <dbReference type="EMBL" id="CAA9333213.1"/>
    </source>
</evidence>
<sequence length="312" mass="34078">MTPVPNVPPTPHTPHAPAWLDTAAYPFRPRRFDTGEGALSYVDEGAGPPVVLVHGTPTWSFLYRRLIPRLAAAGHRVVAPDHLGFGLSDRPVGAGYRPEDHARRLAALLDALDLRDITLVVHDFGGPIGLSYALDRPERVARLVVSNTWLWPLEGDPRIARGARVAAGPLGRFLYLRLNASPRWLIPAGFADRARLTPAAHRQYLVPFPDSASRRPPWALARALLGSSAWYDGLWQRRARLRGKPALLLWGMRDPGFGGAYLARWREALPEAAVAELPGAGHFVQEEAAAEVAAHIETFLTRPAPGPRAGVP</sequence>
<feature type="domain" description="AB hydrolase-1" evidence="1">
    <location>
        <begin position="48"/>
        <end position="288"/>
    </location>
</feature>
<protein>
    <submittedName>
        <fullName evidence="2">Hydrolase, alpha/beta fold family</fullName>
    </submittedName>
</protein>
<dbReference type="SUPFAM" id="SSF53474">
    <property type="entry name" value="alpha/beta-Hydrolases"/>
    <property type="match status" value="1"/>
</dbReference>
<name>A0A6J4LHB0_9BACT</name>
<evidence type="ECO:0000259" key="1">
    <source>
        <dbReference type="Pfam" id="PF00561"/>
    </source>
</evidence>
<gene>
    <name evidence="2" type="ORF">AVDCRST_MAG40-2025</name>
</gene>
<dbReference type="InterPro" id="IPR000073">
    <property type="entry name" value="AB_hydrolase_1"/>
</dbReference>
<dbReference type="PRINTS" id="PR00412">
    <property type="entry name" value="EPOXHYDRLASE"/>
</dbReference>
<accession>A0A6J4LHB0</accession>
<dbReference type="InterPro" id="IPR029058">
    <property type="entry name" value="AB_hydrolase_fold"/>
</dbReference>
<dbReference type="GO" id="GO:0016787">
    <property type="term" value="F:hydrolase activity"/>
    <property type="evidence" value="ECO:0007669"/>
    <property type="project" value="UniProtKB-KW"/>
</dbReference>
<dbReference type="AlphaFoldDB" id="A0A6J4LHB0"/>